<gene>
    <name evidence="1" type="ORF">LCGC14_2152610</name>
</gene>
<accession>A0A0F9DV07</accession>
<reference evidence="1" key="1">
    <citation type="journal article" date="2015" name="Nature">
        <title>Complex archaea that bridge the gap between prokaryotes and eukaryotes.</title>
        <authorList>
            <person name="Spang A."/>
            <person name="Saw J.H."/>
            <person name="Jorgensen S.L."/>
            <person name="Zaremba-Niedzwiedzka K."/>
            <person name="Martijn J."/>
            <person name="Lind A.E."/>
            <person name="van Eijk R."/>
            <person name="Schleper C."/>
            <person name="Guy L."/>
            <person name="Ettema T.J."/>
        </authorList>
    </citation>
    <scope>NUCLEOTIDE SEQUENCE</scope>
</reference>
<organism evidence="1">
    <name type="scientific">marine sediment metagenome</name>
    <dbReference type="NCBI Taxonomy" id="412755"/>
    <lineage>
        <taxon>unclassified sequences</taxon>
        <taxon>metagenomes</taxon>
        <taxon>ecological metagenomes</taxon>
    </lineage>
</organism>
<proteinExistence type="predicted"/>
<dbReference type="EMBL" id="LAZR01027457">
    <property type="protein sequence ID" value="KKL65678.1"/>
    <property type="molecule type" value="Genomic_DNA"/>
</dbReference>
<protein>
    <submittedName>
        <fullName evidence="1">Uncharacterized protein</fullName>
    </submittedName>
</protein>
<name>A0A0F9DV07_9ZZZZ</name>
<comment type="caution">
    <text evidence="1">The sequence shown here is derived from an EMBL/GenBank/DDBJ whole genome shotgun (WGS) entry which is preliminary data.</text>
</comment>
<feature type="non-terminal residue" evidence="1">
    <location>
        <position position="87"/>
    </location>
</feature>
<evidence type="ECO:0000313" key="1">
    <source>
        <dbReference type="EMBL" id="KKL65678.1"/>
    </source>
</evidence>
<dbReference type="AlphaFoldDB" id="A0A0F9DV07"/>
<sequence>MDLRDTLAQLPPDYPVTLRLGVYEYVSPAAEWLEQDLTQYELVTNIVLPDQPASPLPDHLQPYQHGDIGGTISEPNNNIYLGPIGEW</sequence>